<gene>
    <name evidence="2" type="ORF">AGRA3207_007888</name>
</gene>
<feature type="domain" description="Nudix hydrolase" evidence="1">
    <location>
        <begin position="19"/>
        <end position="136"/>
    </location>
</feature>
<dbReference type="InterPro" id="IPR015797">
    <property type="entry name" value="NUDIX_hydrolase-like_dom_sf"/>
</dbReference>
<dbReference type="SUPFAM" id="SSF55811">
    <property type="entry name" value="Nudix"/>
    <property type="match status" value="1"/>
</dbReference>
<evidence type="ECO:0000259" key="1">
    <source>
        <dbReference type="Pfam" id="PF00293"/>
    </source>
</evidence>
<proteinExistence type="predicted"/>
<keyword evidence="2" id="KW-0614">Plasmid</keyword>
<dbReference type="Pfam" id="PF00293">
    <property type="entry name" value="NUDIX"/>
    <property type="match status" value="1"/>
</dbReference>
<dbReference type="InterPro" id="IPR000086">
    <property type="entry name" value="NUDIX_hydrolase_dom"/>
</dbReference>
<dbReference type="Proteomes" id="UP001049518">
    <property type="component" value="Plasmid pAGRA3207_2"/>
</dbReference>
<reference evidence="2" key="1">
    <citation type="submission" date="2020-07" db="EMBL/GenBank/DDBJ databases">
        <authorList>
            <person name="Tarantini F.S."/>
            <person name="Hong K.W."/>
            <person name="Chan K.G."/>
        </authorList>
    </citation>
    <scope>NUCLEOTIDE SEQUENCE</scope>
    <source>
        <strain evidence="2">32-07</strain>
        <plasmid evidence="2">pAGRA3207_2</plasmid>
    </source>
</reference>
<protein>
    <submittedName>
        <fullName evidence="2">NUDIX domain-containing protein</fullName>
    </submittedName>
</protein>
<geneLocation type="plasmid" evidence="2 3">
    <name>pAGRA3207_2</name>
</geneLocation>
<evidence type="ECO:0000313" key="3">
    <source>
        <dbReference type="Proteomes" id="UP001049518"/>
    </source>
</evidence>
<dbReference type="Gene3D" id="3.90.79.10">
    <property type="entry name" value="Nucleoside Triphosphate Pyrophosphohydrolase"/>
    <property type="match status" value="1"/>
</dbReference>
<dbReference type="EMBL" id="CP059574">
    <property type="protein sequence ID" value="QXJ27089.1"/>
    <property type="molecule type" value="Genomic_DNA"/>
</dbReference>
<evidence type="ECO:0000313" key="2">
    <source>
        <dbReference type="EMBL" id="QXJ27089.1"/>
    </source>
</evidence>
<organism evidence="2 3">
    <name type="scientific">Actinomadura graeca</name>
    <dbReference type="NCBI Taxonomy" id="2750812"/>
    <lineage>
        <taxon>Bacteria</taxon>
        <taxon>Bacillati</taxon>
        <taxon>Actinomycetota</taxon>
        <taxon>Actinomycetes</taxon>
        <taxon>Streptosporangiales</taxon>
        <taxon>Thermomonosporaceae</taxon>
        <taxon>Actinomadura</taxon>
    </lineage>
</organism>
<sequence length="218" mass="23074">MDIIHGPHGPATGKICDGASVGVLVLDDLDRVLVGTRADGAGVAPIAGHVFDAHPGYVEAAHAEVAEEAAMTVVPGTLVLVGGGHRLNRCARGDGPDGPGHHWQIYTARAIGTPRSADAKLGALHWADRAELEALMQRTLARARGRVTDPDWAAAPGIEPVWCRWILTAGLADIDRDELAEIDRTVDVNEDAEEPGWRPCRCYGEGCEQCDDTGVISP</sequence>
<name>A0ABX8R7M0_9ACTN</name>
<dbReference type="RefSeq" id="WP_231336581.1">
    <property type="nucleotide sequence ID" value="NZ_CP059574.1"/>
</dbReference>
<accession>A0ABX8R7M0</accession>
<keyword evidence="3" id="KW-1185">Reference proteome</keyword>